<comment type="caution">
    <text evidence="12">The sequence shown here is derived from an EMBL/GenBank/DDBJ whole genome shotgun (WGS) entry which is preliminary data.</text>
</comment>
<keyword evidence="6 11" id="KW-1133">Transmembrane helix</keyword>
<evidence type="ECO:0000256" key="8">
    <source>
        <dbReference type="ARBA" id="ARBA00023136"/>
    </source>
</evidence>
<dbReference type="RefSeq" id="WP_246495924.1">
    <property type="nucleotide sequence ID" value="NZ_JWHL01000001.1"/>
</dbReference>
<keyword evidence="10 11" id="KW-1208">Phospholipid metabolism</keyword>
<evidence type="ECO:0000256" key="7">
    <source>
        <dbReference type="ARBA" id="ARBA00023098"/>
    </source>
</evidence>
<dbReference type="HAMAP" id="MF_01117">
    <property type="entry name" value="CDP_archaeol_synth"/>
    <property type="match status" value="1"/>
</dbReference>
<dbReference type="GO" id="GO:0046474">
    <property type="term" value="P:glycerophospholipid biosynthetic process"/>
    <property type="evidence" value="ECO:0007669"/>
    <property type="project" value="UniProtKB-UniRule"/>
</dbReference>
<feature type="transmembrane region" description="Helical" evidence="11">
    <location>
        <begin position="71"/>
        <end position="93"/>
    </location>
</feature>
<dbReference type="Proteomes" id="UP000730161">
    <property type="component" value="Unassembled WGS sequence"/>
</dbReference>
<evidence type="ECO:0000256" key="3">
    <source>
        <dbReference type="ARBA" id="ARBA00022679"/>
    </source>
</evidence>
<evidence type="ECO:0000313" key="12">
    <source>
        <dbReference type="EMBL" id="MBR1368110.1"/>
    </source>
</evidence>
<evidence type="ECO:0000256" key="4">
    <source>
        <dbReference type="ARBA" id="ARBA00022692"/>
    </source>
</evidence>
<evidence type="ECO:0000256" key="10">
    <source>
        <dbReference type="ARBA" id="ARBA00023264"/>
    </source>
</evidence>
<keyword evidence="8 11" id="KW-0472">Membrane</keyword>
<comment type="similarity">
    <text evidence="11">Belongs to the CDP-archaeol synthase family.</text>
</comment>
<accession>A0A8J8B3F0</accession>
<evidence type="ECO:0000313" key="13">
    <source>
        <dbReference type="Proteomes" id="UP000730161"/>
    </source>
</evidence>
<keyword evidence="5 11" id="KW-0460">Magnesium</keyword>
<reference evidence="12" key="1">
    <citation type="submission" date="2014-12" db="EMBL/GenBank/DDBJ databases">
        <authorList>
            <person name="Huang H.-H."/>
            <person name="Chen S.-C."/>
            <person name="Lai M.-C."/>
        </authorList>
    </citation>
    <scope>NUCLEOTIDE SEQUENCE</scope>
    <source>
        <strain evidence="12">K1F9705b</strain>
    </source>
</reference>
<keyword evidence="13" id="KW-1185">Reference proteome</keyword>
<feature type="transmembrane region" description="Helical" evidence="11">
    <location>
        <begin position="39"/>
        <end position="59"/>
    </location>
</feature>
<dbReference type="GO" id="GO:0043338">
    <property type="term" value="F:CDP-2,3-bis-(O-geranylgeranyl)-sn-glycerol synthase activity"/>
    <property type="evidence" value="ECO:0007669"/>
    <property type="project" value="UniProtKB-EC"/>
</dbReference>
<dbReference type="UniPathway" id="UPA00940"/>
<dbReference type="Pfam" id="PF01864">
    <property type="entry name" value="CarS-like"/>
    <property type="match status" value="1"/>
</dbReference>
<keyword evidence="2 11" id="KW-0444">Lipid biosynthesis</keyword>
<name>A0A8J8B3F0_9EURY</name>
<dbReference type="GO" id="GO:0005886">
    <property type="term" value="C:plasma membrane"/>
    <property type="evidence" value="ECO:0007669"/>
    <property type="project" value="UniProtKB-SubCell"/>
</dbReference>
<dbReference type="PANTHER" id="PTHR39650">
    <property type="entry name" value="CDP-ARCHAEOL SYNTHASE"/>
    <property type="match status" value="1"/>
</dbReference>
<dbReference type="PANTHER" id="PTHR39650:SF1">
    <property type="entry name" value="CDP-ARCHAEOL SYNTHASE"/>
    <property type="match status" value="1"/>
</dbReference>
<dbReference type="EC" id="2.7.7.67" evidence="11"/>
<dbReference type="AlphaFoldDB" id="A0A8J8B3F0"/>
<gene>
    <name evidence="11" type="primary">carS</name>
    <name evidence="12" type="ORF">RJ53_00815</name>
</gene>
<feature type="transmembrane region" description="Helical" evidence="11">
    <location>
        <begin position="113"/>
        <end position="144"/>
    </location>
</feature>
<dbReference type="InterPro" id="IPR032690">
    <property type="entry name" value="CarS"/>
</dbReference>
<dbReference type="NCBIfam" id="NF003114">
    <property type="entry name" value="PRK04032.1"/>
    <property type="match status" value="1"/>
</dbReference>
<comment type="catalytic activity">
    <reaction evidence="11">
        <text>2,3-bis-O-(geranylgeranyl)-sn-glycerol 1-phosphate + CTP + H(+) = CDP-2,3-bis-O-(geranylgeranyl)-sn-glycerol + diphosphate</text>
        <dbReference type="Rhea" id="RHEA:25690"/>
        <dbReference type="ChEBI" id="CHEBI:15378"/>
        <dbReference type="ChEBI" id="CHEBI:33019"/>
        <dbReference type="ChEBI" id="CHEBI:37563"/>
        <dbReference type="ChEBI" id="CHEBI:58837"/>
        <dbReference type="ChEBI" id="CHEBI:58838"/>
        <dbReference type="EC" id="2.7.7.67"/>
    </reaction>
</comment>
<protein>
    <recommendedName>
        <fullName evidence="11">CDP-archaeol synthase</fullName>
        <ecNumber evidence="11">2.7.7.67</ecNumber>
    </recommendedName>
    <alternativeName>
        <fullName evidence="11">CDP-2,3-bis-(O-geranylgeranyl)-sn-glycerol synthase</fullName>
    </alternativeName>
</protein>
<organism evidence="12 13">
    <name type="scientific">Methanocalculus chunghsingensis</name>
    <dbReference type="NCBI Taxonomy" id="156457"/>
    <lineage>
        <taxon>Archaea</taxon>
        <taxon>Methanobacteriati</taxon>
        <taxon>Methanobacteriota</taxon>
        <taxon>Stenosarchaea group</taxon>
        <taxon>Methanomicrobia</taxon>
        <taxon>Methanomicrobiales</taxon>
        <taxon>Methanocalculaceae</taxon>
        <taxon>Methanocalculus</taxon>
    </lineage>
</organism>
<comment type="subcellular location">
    <subcellularLocation>
        <location evidence="11">Cell membrane</location>
        <topology evidence="11">Multi-pass membrane protein</topology>
    </subcellularLocation>
</comment>
<comment type="function">
    <text evidence="11">Catalyzes the formation of CDP-2,3-bis-(O-geranylgeranyl)-sn-glycerol (CDP-archaeol) from 2,3-bis-(O-geranylgeranyl)-sn-glycerol 1-phosphate (DGGGP) and CTP. This reaction is the third ether-bond-formation step in the biosynthesis of archaeal membrane lipids.</text>
</comment>
<evidence type="ECO:0000256" key="9">
    <source>
        <dbReference type="ARBA" id="ARBA00023209"/>
    </source>
</evidence>
<comment type="pathway">
    <text evidence="11">Membrane lipid metabolism; glycerophospholipid metabolism.</text>
</comment>
<keyword evidence="7 11" id="KW-0443">Lipid metabolism</keyword>
<evidence type="ECO:0000256" key="1">
    <source>
        <dbReference type="ARBA" id="ARBA00022475"/>
    </source>
</evidence>
<sequence length="166" mass="17846">MLPAYVPNPVAAATGGGYPIDGGRYWRDGRRIFGDGKTWRGLFIGIGGGLFIGSLQIAVQSYPALSSLPEHTLLSVLLLSAGALLGDLGKSFLKRRRNLERGAKWPVADQYDLVIGASILLVLFNLSWIISTITLPIALAILIITPLLHRGANLLGYALGIKEVPW</sequence>
<keyword evidence="9 11" id="KW-0594">Phospholipid biosynthesis</keyword>
<evidence type="ECO:0000256" key="5">
    <source>
        <dbReference type="ARBA" id="ARBA00022842"/>
    </source>
</evidence>
<proteinExistence type="inferred from homology"/>
<keyword evidence="1 11" id="KW-1003">Cell membrane</keyword>
<comment type="cofactor">
    <cofactor evidence="11">
        <name>Mg(2+)</name>
        <dbReference type="ChEBI" id="CHEBI:18420"/>
    </cofactor>
</comment>
<keyword evidence="4 11" id="KW-0812">Transmembrane</keyword>
<evidence type="ECO:0000256" key="2">
    <source>
        <dbReference type="ARBA" id="ARBA00022516"/>
    </source>
</evidence>
<dbReference type="InterPro" id="IPR002726">
    <property type="entry name" value="CarS_archaea"/>
</dbReference>
<keyword evidence="3 11" id="KW-0808">Transferase</keyword>
<dbReference type="EMBL" id="JWHL01000001">
    <property type="protein sequence ID" value="MBR1368110.1"/>
    <property type="molecule type" value="Genomic_DNA"/>
</dbReference>
<evidence type="ECO:0000256" key="11">
    <source>
        <dbReference type="HAMAP-Rule" id="MF_01117"/>
    </source>
</evidence>
<evidence type="ECO:0000256" key="6">
    <source>
        <dbReference type="ARBA" id="ARBA00022989"/>
    </source>
</evidence>